<reference evidence="2" key="1">
    <citation type="journal article" date="2020" name="Nature">
        <title>Giant virus diversity and host interactions through global metagenomics.</title>
        <authorList>
            <person name="Schulz F."/>
            <person name="Roux S."/>
            <person name="Paez-Espino D."/>
            <person name="Jungbluth S."/>
            <person name="Walsh D.A."/>
            <person name="Denef V.J."/>
            <person name="McMahon K.D."/>
            <person name="Konstantinidis K.T."/>
            <person name="Eloe-Fadrosh E.A."/>
            <person name="Kyrpides N.C."/>
            <person name="Woyke T."/>
        </authorList>
    </citation>
    <scope>NUCLEOTIDE SEQUENCE</scope>
    <source>
        <strain evidence="2">GVMAG-M-3300010158-59</strain>
    </source>
</reference>
<keyword evidence="1" id="KW-0812">Transmembrane</keyword>
<dbReference type="AlphaFoldDB" id="A0A6C0BBX2"/>
<keyword evidence="1" id="KW-1133">Transmembrane helix</keyword>
<feature type="transmembrane region" description="Helical" evidence="1">
    <location>
        <begin position="69"/>
        <end position="92"/>
    </location>
</feature>
<organism evidence="2">
    <name type="scientific">viral metagenome</name>
    <dbReference type="NCBI Taxonomy" id="1070528"/>
    <lineage>
        <taxon>unclassified sequences</taxon>
        <taxon>metagenomes</taxon>
        <taxon>organismal metagenomes</taxon>
    </lineage>
</organism>
<feature type="transmembrane region" description="Helical" evidence="1">
    <location>
        <begin position="21"/>
        <end position="49"/>
    </location>
</feature>
<evidence type="ECO:0000256" key="1">
    <source>
        <dbReference type="SAM" id="Phobius"/>
    </source>
</evidence>
<keyword evidence="1" id="KW-0472">Membrane</keyword>
<name>A0A6C0BBX2_9ZZZZ</name>
<evidence type="ECO:0000313" key="2">
    <source>
        <dbReference type="EMBL" id="QHS89069.1"/>
    </source>
</evidence>
<proteinExistence type="predicted"/>
<dbReference type="EMBL" id="MN739104">
    <property type="protein sequence ID" value="QHS89069.1"/>
    <property type="molecule type" value="Genomic_DNA"/>
</dbReference>
<sequence length="157" mass="17750">MTKIHNIIKGTKIRGPLSFPLIQYPIAFMDYLWVSVIYSSISFGLVTLIDGHLLPPFDFDATQKIQTPVLATYILLQLAFQGFIAIMLFAVLQRMPSPLMNWYGYNSHSSLGLLLRNPGLISVLLFSLSKSLQGRLAILYSRFSKNGLYNLSIYKKT</sequence>
<protein>
    <submittedName>
        <fullName evidence="2">Uncharacterized protein</fullName>
    </submittedName>
</protein>
<accession>A0A6C0BBX2</accession>